<gene>
    <name evidence="2" type="ORF">EV664_10969</name>
</gene>
<reference evidence="2 3" key="1">
    <citation type="submission" date="2019-03" db="EMBL/GenBank/DDBJ databases">
        <title>Genomic Encyclopedia of Type Strains, Phase IV (KMG-IV): sequencing the most valuable type-strain genomes for metagenomic binning, comparative biology and taxonomic classification.</title>
        <authorList>
            <person name="Goeker M."/>
        </authorList>
    </citation>
    <scope>NUCLEOTIDE SEQUENCE [LARGE SCALE GENOMIC DNA]</scope>
    <source>
        <strain evidence="2 3">DSM 25059</strain>
    </source>
</reference>
<dbReference type="Proteomes" id="UP000295493">
    <property type="component" value="Unassembled WGS sequence"/>
</dbReference>
<sequence length="70" mass="7730">MTQRIDARGMRCPWPAIRLAKALRESAGQIEIHADDPAAKRELTLVAEEADARIETAGEGVYRVVRRAGD</sequence>
<name>A0A4R6FH25_9SPHN</name>
<accession>A0A4R6FH25</accession>
<dbReference type="AlphaFoldDB" id="A0A4R6FH25"/>
<proteinExistence type="predicted"/>
<feature type="domain" description="UPF0033" evidence="1">
    <location>
        <begin position="4"/>
        <end position="65"/>
    </location>
</feature>
<dbReference type="InterPro" id="IPR001455">
    <property type="entry name" value="TusA-like"/>
</dbReference>
<dbReference type="InterPro" id="IPR036868">
    <property type="entry name" value="TusA-like_sf"/>
</dbReference>
<comment type="caution">
    <text evidence="2">The sequence shown here is derived from an EMBL/GenBank/DDBJ whole genome shotgun (WGS) entry which is preliminary data.</text>
</comment>
<evidence type="ECO:0000259" key="1">
    <source>
        <dbReference type="Pfam" id="PF01206"/>
    </source>
</evidence>
<protein>
    <submittedName>
        <fullName evidence="2">tRNA 2-thiouridine synthesizing protein A</fullName>
    </submittedName>
</protein>
<dbReference type="EMBL" id="SNWD01000009">
    <property type="protein sequence ID" value="TDN80679.1"/>
    <property type="molecule type" value="Genomic_DNA"/>
</dbReference>
<evidence type="ECO:0000313" key="3">
    <source>
        <dbReference type="Proteomes" id="UP000295493"/>
    </source>
</evidence>
<dbReference type="RefSeq" id="WP_229668264.1">
    <property type="nucleotide sequence ID" value="NZ_BMLU01000009.1"/>
</dbReference>
<organism evidence="2 3">
    <name type="scientific">Stakelama pacifica</name>
    <dbReference type="NCBI Taxonomy" id="517720"/>
    <lineage>
        <taxon>Bacteria</taxon>
        <taxon>Pseudomonadati</taxon>
        <taxon>Pseudomonadota</taxon>
        <taxon>Alphaproteobacteria</taxon>
        <taxon>Sphingomonadales</taxon>
        <taxon>Sphingomonadaceae</taxon>
        <taxon>Stakelama</taxon>
    </lineage>
</organism>
<evidence type="ECO:0000313" key="2">
    <source>
        <dbReference type="EMBL" id="TDN80679.1"/>
    </source>
</evidence>
<dbReference type="Gene3D" id="3.30.110.40">
    <property type="entry name" value="TusA-like domain"/>
    <property type="match status" value="1"/>
</dbReference>
<dbReference type="Pfam" id="PF01206">
    <property type="entry name" value="TusA"/>
    <property type="match status" value="1"/>
</dbReference>
<keyword evidence="3" id="KW-1185">Reference proteome</keyword>
<dbReference type="SUPFAM" id="SSF64307">
    <property type="entry name" value="SirA-like"/>
    <property type="match status" value="1"/>
</dbReference>
<dbReference type="CDD" id="cd00291">
    <property type="entry name" value="SirA_YedF_YeeD"/>
    <property type="match status" value="1"/>
</dbReference>